<dbReference type="InParanoid" id="A0A1E7F0R2"/>
<evidence type="ECO:0000256" key="3">
    <source>
        <dbReference type="ARBA" id="ARBA00023315"/>
    </source>
</evidence>
<evidence type="ECO:0000256" key="1">
    <source>
        <dbReference type="ARBA" id="ARBA00005232"/>
    </source>
</evidence>
<dbReference type="PANTHER" id="PTHR22589:SF29">
    <property type="entry name" value="MITOCHONDRIAL CARNITINE O-ACETYLTRANSFERASE-RELATED"/>
    <property type="match status" value="1"/>
</dbReference>
<dbReference type="InterPro" id="IPR023213">
    <property type="entry name" value="CAT-like_dom_sf"/>
</dbReference>
<feature type="active site" description="Proton acceptor" evidence="4">
    <location>
        <position position="368"/>
    </location>
</feature>
<dbReference type="GO" id="GO:0004092">
    <property type="term" value="F:carnitine O-acetyltransferase activity"/>
    <property type="evidence" value="ECO:0007669"/>
    <property type="project" value="TreeGrafter"/>
</dbReference>
<keyword evidence="2 5" id="KW-0808">Transferase</keyword>
<name>A0A1E7F0R2_9STRA</name>
<dbReference type="InterPro" id="IPR000542">
    <property type="entry name" value="Carn_acyl_trans"/>
</dbReference>
<dbReference type="Gene3D" id="3.30.559.70">
    <property type="entry name" value="Choline/Carnitine o-acyltransferase, domain 2"/>
    <property type="match status" value="1"/>
</dbReference>
<dbReference type="PROSITE" id="PS00440">
    <property type="entry name" value="ACYLTRANSF_C_2"/>
    <property type="match status" value="1"/>
</dbReference>
<feature type="domain" description="Choline/carnitine acyltransferase" evidence="7">
    <location>
        <begin position="5"/>
        <end position="659"/>
    </location>
</feature>
<feature type="non-terminal residue" evidence="8">
    <location>
        <position position="670"/>
    </location>
</feature>
<feature type="non-terminal residue" evidence="8">
    <location>
        <position position="1"/>
    </location>
</feature>
<proteinExistence type="inferred from homology"/>
<dbReference type="Gene3D" id="3.30.559.10">
    <property type="entry name" value="Chloramphenicol acetyltransferase-like domain"/>
    <property type="match status" value="1"/>
</dbReference>
<evidence type="ECO:0000256" key="5">
    <source>
        <dbReference type="RuleBase" id="RU003801"/>
    </source>
</evidence>
<evidence type="ECO:0000256" key="4">
    <source>
        <dbReference type="PIRSR" id="PIRSR600542-1"/>
    </source>
</evidence>
<comment type="similarity">
    <text evidence="1 5">Belongs to the carnitine/choline acetyltransferase family.</text>
</comment>
<sequence>NLPPLPIPTLEDTMSKFLKHLEALQADDHPEERDKTKRLVDDFLKPNVNISVNVKNEEGTTPATPTTTTTTGPQLQRLLLEYDRSGRESGLIGSYVEEFWNDAYLAPDSSVVLNLNPYFVLESSPDPKLSGNQIRRAASLCFASVKMASQLRNGNLKPDTFKGKPLCMAQFRALFGASRVPRKWREKIHDDAESSLVVILVYNQLFHFQALWPQDGDVAVDEGDIGDILQAISIHAHKIHNQNNSSSSEDNKTTSDDSSLSALGVLTSLGRKQWAKAREEMIAYSPTKNTEGFRLVDTALFVLVLDDYIPKNKHEAASNMLHGSYELSSSEQQSTSTKYQSGSCTNRWYDKLQIIVTADGGAGINFEHSAIDGHTALRFVSDIYADTVISFAQSITKLVNAHDGMIPSVIAANIRRAAVTLDDQGRTTLDVFPKKINFVLSDSIKRKIYFAETALGDQIVASDTHVLEFTDYGKRFITFNKLSPDSYVQMSMMLAYYKLYGKIVCAYEPVLTKSFYHGRTEAMRPATMEAKEFCEVFCDPKSSSEEKLIALRNATTAHSKLVKECAKGQGCDRHLFSLKCIAAKNDLPIPDFFRSEPWKLLNHTILSTSNCGNPSLRGFGFGPVVPDGYGIGYIIKESNLHYSICSKHRQTKRYALTLEGVLREMASLLE</sequence>
<dbReference type="InterPro" id="IPR042231">
    <property type="entry name" value="Cho/carn_acyl_trans_2"/>
</dbReference>
<organism evidence="8 9">
    <name type="scientific">Fragilariopsis cylindrus CCMP1102</name>
    <dbReference type="NCBI Taxonomy" id="635003"/>
    <lineage>
        <taxon>Eukaryota</taxon>
        <taxon>Sar</taxon>
        <taxon>Stramenopiles</taxon>
        <taxon>Ochrophyta</taxon>
        <taxon>Bacillariophyta</taxon>
        <taxon>Bacillariophyceae</taxon>
        <taxon>Bacillariophycidae</taxon>
        <taxon>Bacillariales</taxon>
        <taxon>Bacillariaceae</taxon>
        <taxon>Fragilariopsis</taxon>
    </lineage>
</organism>
<dbReference type="KEGG" id="fcy:FRACYDRAFT_156300"/>
<evidence type="ECO:0000256" key="6">
    <source>
        <dbReference type="SAM" id="MobiDB-lite"/>
    </source>
</evidence>
<evidence type="ECO:0000256" key="2">
    <source>
        <dbReference type="ARBA" id="ARBA00022679"/>
    </source>
</evidence>
<dbReference type="PANTHER" id="PTHR22589">
    <property type="entry name" value="CARNITINE O-ACYLTRANSFERASE"/>
    <property type="match status" value="1"/>
</dbReference>
<keyword evidence="9" id="KW-1185">Reference proteome</keyword>
<dbReference type="Pfam" id="PF00755">
    <property type="entry name" value="Carn_acyltransf"/>
    <property type="match status" value="1"/>
</dbReference>
<dbReference type="OrthoDB" id="240216at2759"/>
<reference evidence="8 9" key="1">
    <citation type="submission" date="2016-09" db="EMBL/GenBank/DDBJ databases">
        <title>Extensive genetic diversity and differential bi-allelic expression allows diatom success in the polar Southern Ocean.</title>
        <authorList>
            <consortium name="DOE Joint Genome Institute"/>
            <person name="Mock T."/>
            <person name="Otillar R.P."/>
            <person name="Strauss J."/>
            <person name="Dupont C."/>
            <person name="Frickenhaus S."/>
            <person name="Maumus F."/>
            <person name="Mcmullan M."/>
            <person name="Sanges R."/>
            <person name="Schmutz J."/>
            <person name="Toseland A."/>
            <person name="Valas R."/>
            <person name="Veluchamy A."/>
            <person name="Ward B.J."/>
            <person name="Allen A."/>
            <person name="Barry K."/>
            <person name="Falciatore A."/>
            <person name="Ferrante M."/>
            <person name="Fortunato A.E."/>
            <person name="Gloeckner G."/>
            <person name="Gruber A."/>
            <person name="Hipkin R."/>
            <person name="Janech M."/>
            <person name="Kroth P."/>
            <person name="Leese F."/>
            <person name="Lindquist E."/>
            <person name="Lyon B.R."/>
            <person name="Martin J."/>
            <person name="Mayer C."/>
            <person name="Parker M."/>
            <person name="Quesneville H."/>
            <person name="Raymond J."/>
            <person name="Uhlig C."/>
            <person name="Valentin K.U."/>
            <person name="Worden A.Z."/>
            <person name="Armbrust E.V."/>
            <person name="Bowler C."/>
            <person name="Green B."/>
            <person name="Moulton V."/>
            <person name="Van Oosterhout C."/>
            <person name="Grigoriev I."/>
        </authorList>
    </citation>
    <scope>NUCLEOTIDE SEQUENCE [LARGE SCALE GENOMIC DNA]</scope>
    <source>
        <strain evidence="8 9">CCMP1102</strain>
    </source>
</reference>
<keyword evidence="3 5" id="KW-0012">Acyltransferase</keyword>
<gene>
    <name evidence="8" type="ORF">FRACYDRAFT_156300</name>
</gene>
<dbReference type="AlphaFoldDB" id="A0A1E7F0R2"/>
<feature type="region of interest" description="Disordered" evidence="6">
    <location>
        <begin position="240"/>
        <end position="259"/>
    </location>
</feature>
<evidence type="ECO:0000313" key="9">
    <source>
        <dbReference type="Proteomes" id="UP000095751"/>
    </source>
</evidence>
<accession>A0A1E7F0R2</accession>
<dbReference type="EMBL" id="KV784366">
    <property type="protein sequence ID" value="OEU11676.1"/>
    <property type="molecule type" value="Genomic_DNA"/>
</dbReference>
<dbReference type="InterPro" id="IPR039551">
    <property type="entry name" value="Cho/carn_acyl_trans"/>
</dbReference>
<dbReference type="SUPFAM" id="SSF52777">
    <property type="entry name" value="CoA-dependent acyltransferases"/>
    <property type="match status" value="2"/>
</dbReference>
<dbReference type="GO" id="GO:0005739">
    <property type="term" value="C:mitochondrion"/>
    <property type="evidence" value="ECO:0007669"/>
    <property type="project" value="TreeGrafter"/>
</dbReference>
<protein>
    <submittedName>
        <fullName evidence="8">Acyltransferase ChoActase/COT/CPT</fullName>
    </submittedName>
</protein>
<dbReference type="GO" id="GO:0009437">
    <property type="term" value="P:carnitine metabolic process"/>
    <property type="evidence" value="ECO:0007669"/>
    <property type="project" value="TreeGrafter"/>
</dbReference>
<evidence type="ECO:0000313" key="8">
    <source>
        <dbReference type="EMBL" id="OEU11676.1"/>
    </source>
</evidence>
<evidence type="ECO:0000259" key="7">
    <source>
        <dbReference type="Pfam" id="PF00755"/>
    </source>
</evidence>
<dbReference type="Proteomes" id="UP000095751">
    <property type="component" value="Unassembled WGS sequence"/>
</dbReference>